<proteinExistence type="predicted"/>
<name>A0A517Y6M9_9BACT</name>
<dbReference type="Gene3D" id="3.30.70.1440">
    <property type="entry name" value="Multidrug efflux transporter AcrB pore domain"/>
    <property type="match status" value="1"/>
</dbReference>
<dbReference type="AlphaFoldDB" id="A0A517Y6M9"/>
<dbReference type="Gene3D" id="1.20.1640.10">
    <property type="entry name" value="Multidrug efflux transporter AcrB transmembrane domain"/>
    <property type="match status" value="2"/>
</dbReference>
<feature type="transmembrane region" description="Helical" evidence="1">
    <location>
        <begin position="1012"/>
        <end position="1035"/>
    </location>
</feature>
<evidence type="ECO:0000313" key="2">
    <source>
        <dbReference type="EMBL" id="QDU25898.1"/>
    </source>
</evidence>
<feature type="transmembrane region" description="Helical" evidence="1">
    <location>
        <begin position="541"/>
        <end position="571"/>
    </location>
</feature>
<dbReference type="Pfam" id="PF00873">
    <property type="entry name" value="ACR_tran"/>
    <property type="match status" value="1"/>
</dbReference>
<feature type="transmembrane region" description="Helical" evidence="1">
    <location>
        <begin position="967"/>
        <end position="991"/>
    </location>
</feature>
<gene>
    <name evidence="2" type="primary">mdtC_1</name>
    <name evidence="2" type="ORF">ETAA8_09700</name>
</gene>
<dbReference type="Proteomes" id="UP000315017">
    <property type="component" value="Chromosome"/>
</dbReference>
<dbReference type="SUPFAM" id="SSF82714">
    <property type="entry name" value="Multidrug efflux transporter AcrB TolC docking domain, DN and DC subdomains"/>
    <property type="match status" value="2"/>
</dbReference>
<dbReference type="OrthoDB" id="9757876at2"/>
<dbReference type="GO" id="GO:0042910">
    <property type="term" value="F:xenobiotic transmembrane transporter activity"/>
    <property type="evidence" value="ECO:0007669"/>
    <property type="project" value="TreeGrafter"/>
</dbReference>
<feature type="transmembrane region" description="Helical" evidence="1">
    <location>
        <begin position="480"/>
        <end position="507"/>
    </location>
</feature>
<dbReference type="Gene3D" id="3.30.70.1430">
    <property type="entry name" value="Multidrug efflux transporter AcrB pore domain"/>
    <property type="match status" value="2"/>
</dbReference>
<feature type="transmembrane region" description="Helical" evidence="1">
    <location>
        <begin position="351"/>
        <end position="370"/>
    </location>
</feature>
<dbReference type="RefSeq" id="WP_145085579.1">
    <property type="nucleotide sequence ID" value="NZ_CP036274.1"/>
</dbReference>
<dbReference type="Gene3D" id="3.30.70.1320">
    <property type="entry name" value="Multidrug efflux transporter AcrB pore domain like"/>
    <property type="match status" value="1"/>
</dbReference>
<dbReference type="Gene3D" id="3.30.2090.10">
    <property type="entry name" value="Multidrug efflux transporter AcrB TolC docking domain, DN and DC subdomains"/>
    <property type="match status" value="2"/>
</dbReference>
<organism evidence="2 3">
    <name type="scientific">Anatilimnocola aggregata</name>
    <dbReference type="NCBI Taxonomy" id="2528021"/>
    <lineage>
        <taxon>Bacteria</taxon>
        <taxon>Pseudomonadati</taxon>
        <taxon>Planctomycetota</taxon>
        <taxon>Planctomycetia</taxon>
        <taxon>Pirellulales</taxon>
        <taxon>Pirellulaceae</taxon>
        <taxon>Anatilimnocola</taxon>
    </lineage>
</organism>
<keyword evidence="1" id="KW-0472">Membrane</keyword>
<keyword evidence="1" id="KW-0812">Transmembrane</keyword>
<evidence type="ECO:0000256" key="1">
    <source>
        <dbReference type="SAM" id="Phobius"/>
    </source>
</evidence>
<feature type="transmembrane region" description="Helical" evidence="1">
    <location>
        <begin position="1047"/>
        <end position="1070"/>
    </location>
</feature>
<dbReference type="InterPro" id="IPR027463">
    <property type="entry name" value="AcrB_DN_DC_subdom"/>
</dbReference>
<keyword evidence="1" id="KW-1133">Transmembrane helix</keyword>
<dbReference type="PRINTS" id="PR00702">
    <property type="entry name" value="ACRIFLAVINRP"/>
</dbReference>
<feature type="transmembrane region" description="Helical" evidence="1">
    <location>
        <begin position="449"/>
        <end position="468"/>
    </location>
</feature>
<evidence type="ECO:0000313" key="3">
    <source>
        <dbReference type="Proteomes" id="UP000315017"/>
    </source>
</evidence>
<dbReference type="PANTHER" id="PTHR32063:SF8">
    <property type="entry name" value="CATION EFFLUX PROTEIN"/>
    <property type="match status" value="1"/>
</dbReference>
<dbReference type="GO" id="GO:0005886">
    <property type="term" value="C:plasma membrane"/>
    <property type="evidence" value="ECO:0007669"/>
    <property type="project" value="TreeGrafter"/>
</dbReference>
<keyword evidence="3" id="KW-1185">Reference proteome</keyword>
<dbReference type="PANTHER" id="PTHR32063">
    <property type="match status" value="1"/>
</dbReference>
<reference evidence="2 3" key="1">
    <citation type="submission" date="2019-02" db="EMBL/GenBank/DDBJ databases">
        <title>Deep-cultivation of Planctomycetes and their phenomic and genomic characterization uncovers novel biology.</title>
        <authorList>
            <person name="Wiegand S."/>
            <person name="Jogler M."/>
            <person name="Boedeker C."/>
            <person name="Pinto D."/>
            <person name="Vollmers J."/>
            <person name="Rivas-Marin E."/>
            <person name="Kohn T."/>
            <person name="Peeters S.H."/>
            <person name="Heuer A."/>
            <person name="Rast P."/>
            <person name="Oberbeckmann S."/>
            <person name="Bunk B."/>
            <person name="Jeske O."/>
            <person name="Meyerdierks A."/>
            <person name="Storesund J.E."/>
            <person name="Kallscheuer N."/>
            <person name="Luecker S."/>
            <person name="Lage O.M."/>
            <person name="Pohl T."/>
            <person name="Merkel B.J."/>
            <person name="Hornburger P."/>
            <person name="Mueller R.-W."/>
            <person name="Bruemmer F."/>
            <person name="Labrenz M."/>
            <person name="Spormann A.M."/>
            <person name="Op den Camp H."/>
            <person name="Overmann J."/>
            <person name="Amann R."/>
            <person name="Jetten M.S.M."/>
            <person name="Mascher T."/>
            <person name="Medema M.H."/>
            <person name="Devos D.P."/>
            <person name="Kaster A.-K."/>
            <person name="Ovreas L."/>
            <person name="Rohde M."/>
            <person name="Galperin M.Y."/>
            <person name="Jogler C."/>
        </authorList>
    </citation>
    <scope>NUCLEOTIDE SEQUENCE [LARGE SCALE GENOMIC DNA]</scope>
    <source>
        <strain evidence="2 3">ETA_A8</strain>
    </source>
</reference>
<dbReference type="SUPFAM" id="SSF82693">
    <property type="entry name" value="Multidrug efflux transporter AcrB pore domain, PN1, PN2, PC1 and PC2 subdomains"/>
    <property type="match status" value="2"/>
</dbReference>
<dbReference type="InterPro" id="IPR001036">
    <property type="entry name" value="Acrflvin-R"/>
</dbReference>
<feature type="transmembrane region" description="Helical" evidence="1">
    <location>
        <begin position="401"/>
        <end position="417"/>
    </location>
</feature>
<dbReference type="EMBL" id="CP036274">
    <property type="protein sequence ID" value="QDU25898.1"/>
    <property type="molecule type" value="Genomic_DNA"/>
</dbReference>
<feature type="transmembrane region" description="Helical" evidence="1">
    <location>
        <begin position="911"/>
        <end position="932"/>
    </location>
</feature>
<feature type="transmembrane region" description="Helical" evidence="1">
    <location>
        <begin position="377"/>
        <end position="395"/>
    </location>
</feature>
<feature type="transmembrane region" description="Helical" evidence="1">
    <location>
        <begin position="939"/>
        <end position="961"/>
    </location>
</feature>
<dbReference type="KEGG" id="aagg:ETAA8_09700"/>
<accession>A0A517Y6M9</accession>
<dbReference type="SUPFAM" id="SSF82866">
    <property type="entry name" value="Multidrug efflux transporter AcrB transmembrane domain"/>
    <property type="match status" value="2"/>
</dbReference>
<protein>
    <submittedName>
        <fullName evidence="2">Multidrug resistance protein MdtC</fullName>
    </submittedName>
</protein>
<sequence>MNPVIFAMRRPLTVIVAIIAVLLAAGVAVRPKAVDQYLAKYNIELPLKRMPVDIFPALNLPVIYVCQPYGGMDPAQMEGLITNYYEYHFLYISGIHHVESKNVQGNALMKLQFHPGTNMAQAMAETINYVNRSRAFMPPGTVSPFVMRFDTGSVPVGYLVLSSESRTISEIQDIALFKVRPLFSALPGVSAPPPFGGSARTVVLRVDPDRLRAYGVSADDVINSLVSGNTISPSGNLHVGDSYPIVPMNAMVREPRELGNIPIRAGTTPSVYLRDLATIEDAADIAAGYALVNGRRAVYILATKRADASTMSVIDEIKRALPSMQKELPDDIKVSFEFDQSPYVTRAIESLLSEGALGALLTGLMVLVFLRDWRSALVVVLNIPLAIAASIVGLWLCGQTINLMTLGGLALAVGILVDEATVEIENIHAQLEGTDSVALAVRRGNSQTAVPRLLAMLCILAVFVPSFFMTGAARELFVPLSLAVGFAMIASYILSSTFVPVLCTWLLKHHAPRAATEPRTALGKRLSSIGRLLSFNFYRDLYARFLGGVVAIRWLVIPVYFVGTILLIAFFGNRLGVEIFPQTDAGEFRLRLRAADGTHIEKTEQISLEVLEHIKQKVGPDNVALTLGYVGMIHSNFPINAVYQFSRGPEEAILRVALRPHSGINTEQLKEELRRELPDRLPGVRFSFEPADIVSEVMSFGSPTPIEIAARGGSVAENRAYLDKVQKGLATLPELRDTQLYQSLDYPTVDIKLDREKAGKANATAGQVARSVLAATASSRFVVPNYWPDPKSGIGYQVQIEVPQPLLTSLDDLGAIPVRQSASPLLLRDVATLSSGTMPGQYDRYNMKREVSLTANLAGADLGRAAGRITKVLDQVKREHEAAMAEVAKTGTKPPAISHELRGQIPPMRQMISGLGIGLLLAILVIFLLLTANFQSLRLAFVAVAAAPAVVAGVLAALYFTGSTLNIQSFIGAIMAIGVAMANAILLITFAEKARREGADARAAAIDGGTHRLRAILMTSLAMLAGMLPLALALGEAGPQTAPLGRAVMGGLLAATVTTLIVLPALFAMLQSSATRASASLDPADEQSRHFVAGSESF</sequence>